<dbReference type="Pfam" id="PF10328">
    <property type="entry name" value="7TM_GPCR_Srx"/>
    <property type="match status" value="1"/>
</dbReference>
<feature type="transmembrane region" description="Helical" evidence="6">
    <location>
        <begin position="191"/>
        <end position="213"/>
    </location>
</feature>
<reference evidence="9" key="1">
    <citation type="submission" date="2024-02" db="UniProtKB">
        <authorList>
            <consortium name="WormBaseParasite"/>
        </authorList>
    </citation>
    <scope>IDENTIFICATION</scope>
</reference>
<feature type="transmembrane region" description="Helical" evidence="6">
    <location>
        <begin position="95"/>
        <end position="120"/>
    </location>
</feature>
<evidence type="ECO:0000256" key="4">
    <source>
        <dbReference type="ARBA" id="ARBA00023136"/>
    </source>
</evidence>
<feature type="compositionally biased region" description="Polar residues" evidence="5">
    <location>
        <begin position="328"/>
        <end position="347"/>
    </location>
</feature>
<evidence type="ECO:0000256" key="5">
    <source>
        <dbReference type="SAM" id="MobiDB-lite"/>
    </source>
</evidence>
<protein>
    <submittedName>
        <fullName evidence="9">G-protein coupled receptors family 1 profile domain-containing protein</fullName>
    </submittedName>
</protein>
<feature type="transmembrane region" description="Helical" evidence="6">
    <location>
        <begin position="63"/>
        <end position="83"/>
    </location>
</feature>
<dbReference type="Gene3D" id="1.20.1070.10">
    <property type="entry name" value="Rhodopsin 7-helix transmembrane proteins"/>
    <property type="match status" value="1"/>
</dbReference>
<evidence type="ECO:0000259" key="7">
    <source>
        <dbReference type="PROSITE" id="PS50262"/>
    </source>
</evidence>
<dbReference type="WBParaSite" id="MBELARI_LOCUS5683">
    <property type="protein sequence ID" value="MBELARI_LOCUS5683"/>
    <property type="gene ID" value="MBELARI_LOCUS5683"/>
</dbReference>
<name>A0AAF3FFK4_9BILA</name>
<dbReference type="SUPFAM" id="SSF81321">
    <property type="entry name" value="Family A G protein-coupled receptor-like"/>
    <property type="match status" value="1"/>
</dbReference>
<dbReference type="Proteomes" id="UP000887575">
    <property type="component" value="Unassembled WGS sequence"/>
</dbReference>
<feature type="transmembrane region" description="Helical" evidence="6">
    <location>
        <begin position="233"/>
        <end position="255"/>
    </location>
</feature>
<feature type="transmembrane region" description="Helical" evidence="6">
    <location>
        <begin position="20"/>
        <end position="42"/>
    </location>
</feature>
<evidence type="ECO:0000313" key="8">
    <source>
        <dbReference type="Proteomes" id="UP000887575"/>
    </source>
</evidence>
<evidence type="ECO:0000313" key="9">
    <source>
        <dbReference type="WBParaSite" id="MBELARI_LOCUS5683"/>
    </source>
</evidence>
<dbReference type="PANTHER" id="PTHR23017">
    <property type="entry name" value="SERPENTINE RECEPTOR, CLASS X"/>
    <property type="match status" value="1"/>
</dbReference>
<keyword evidence="3 6" id="KW-1133">Transmembrane helix</keyword>
<proteinExistence type="predicted"/>
<evidence type="ECO:0000256" key="2">
    <source>
        <dbReference type="ARBA" id="ARBA00022692"/>
    </source>
</evidence>
<dbReference type="InterPro" id="IPR017452">
    <property type="entry name" value="GPCR_Rhodpsn_7TM"/>
</dbReference>
<keyword evidence="8" id="KW-1185">Reference proteome</keyword>
<dbReference type="PROSITE" id="PS50262">
    <property type="entry name" value="G_PROTEIN_RECEP_F1_2"/>
    <property type="match status" value="1"/>
</dbReference>
<dbReference type="CDD" id="cd00637">
    <property type="entry name" value="7tm_classA_rhodopsin-like"/>
    <property type="match status" value="1"/>
</dbReference>
<comment type="subcellular location">
    <subcellularLocation>
        <location evidence="1">Membrane</location>
    </subcellularLocation>
</comment>
<accession>A0AAF3FFK4</accession>
<evidence type="ECO:0000256" key="6">
    <source>
        <dbReference type="SAM" id="Phobius"/>
    </source>
</evidence>
<feature type="compositionally biased region" description="Basic and acidic residues" evidence="5">
    <location>
        <begin position="316"/>
        <end position="327"/>
    </location>
</feature>
<keyword evidence="2 6" id="KW-0812">Transmembrane</keyword>
<dbReference type="GO" id="GO:0016020">
    <property type="term" value="C:membrane"/>
    <property type="evidence" value="ECO:0007669"/>
    <property type="project" value="UniProtKB-SubCell"/>
</dbReference>
<evidence type="ECO:0000256" key="1">
    <source>
        <dbReference type="ARBA" id="ARBA00004370"/>
    </source>
</evidence>
<organism evidence="8 9">
    <name type="scientific">Mesorhabditis belari</name>
    <dbReference type="NCBI Taxonomy" id="2138241"/>
    <lineage>
        <taxon>Eukaryota</taxon>
        <taxon>Metazoa</taxon>
        <taxon>Ecdysozoa</taxon>
        <taxon>Nematoda</taxon>
        <taxon>Chromadorea</taxon>
        <taxon>Rhabditida</taxon>
        <taxon>Rhabditina</taxon>
        <taxon>Rhabditomorpha</taxon>
        <taxon>Rhabditoidea</taxon>
        <taxon>Rhabditidae</taxon>
        <taxon>Mesorhabditinae</taxon>
        <taxon>Mesorhabditis</taxon>
    </lineage>
</organism>
<feature type="transmembrane region" description="Helical" evidence="6">
    <location>
        <begin position="261"/>
        <end position="283"/>
    </location>
</feature>
<feature type="domain" description="G-protein coupled receptors family 1 profile" evidence="7">
    <location>
        <begin position="33"/>
        <end position="145"/>
    </location>
</feature>
<dbReference type="PANTHER" id="PTHR23017:SF3">
    <property type="entry name" value="G-PROTEIN COUPLED RECEPTORS FAMILY 1 PROFILE DOMAIN-CONTAINING PROTEIN"/>
    <property type="match status" value="1"/>
</dbReference>
<dbReference type="AlphaFoldDB" id="A0AAF3FFK4"/>
<feature type="region of interest" description="Disordered" evidence="5">
    <location>
        <begin position="311"/>
        <end position="347"/>
    </location>
</feature>
<evidence type="ECO:0000256" key="3">
    <source>
        <dbReference type="ARBA" id="ARBA00022989"/>
    </source>
</evidence>
<sequence>MSSGPNSTSPGSQIDQLSLGIIVIGISFVGFLSNGLATWFVATDPQFRHSTGIICINTTFANFAYSTIYLCFVGPMMIMGLGWSNSEPMTSLSVIIWYLFFVGQYCAFCLSMNRAIAVLFPLSYYQHATVRLTIWLCSFIWIAAIGHLLFFILKICPGVQFNAVQSYLAISSWSDSAKRCVNFLRVNIEMYLLISLSTISLLSDMSCAARVLFSSTIRTKMKASDLQFLYQSLCASVFLCIECVLAGYVVATATITNLTQYFVLTTMNRVLGRAISGILVLVFHRKLRTRIVLTLFSICLSPDQQVTLVQPLRPHPPAERATKESNKSTDTNGSASPFPQRLRSSPI</sequence>
<feature type="transmembrane region" description="Helical" evidence="6">
    <location>
        <begin position="132"/>
        <end position="153"/>
    </location>
</feature>
<dbReference type="InterPro" id="IPR019430">
    <property type="entry name" value="7TM_GPCR_serpentine_rcpt_Srx"/>
</dbReference>
<keyword evidence="4 6" id="KW-0472">Membrane</keyword>